<evidence type="ECO:0000313" key="3">
    <source>
        <dbReference type="EMBL" id="NMO95973.1"/>
    </source>
</evidence>
<dbReference type="Proteomes" id="UP000565468">
    <property type="component" value="Unassembled WGS sequence"/>
</dbReference>
<reference evidence="3 4" key="1">
    <citation type="submission" date="2020-04" db="EMBL/GenBank/DDBJ databases">
        <title>Paenibacillus algicola sp. nov., a novel marine bacterium producing alginate lyase.</title>
        <authorList>
            <person name="Huang H."/>
        </authorList>
    </citation>
    <scope>NUCLEOTIDE SEQUENCE [LARGE SCALE GENOMIC DNA]</scope>
    <source>
        <strain evidence="3 4">L7-75</strain>
    </source>
</reference>
<organism evidence="3 4">
    <name type="scientific">Paenibacillus lemnae</name>
    <dbReference type="NCBI Taxonomy" id="1330551"/>
    <lineage>
        <taxon>Bacteria</taxon>
        <taxon>Bacillati</taxon>
        <taxon>Bacillota</taxon>
        <taxon>Bacilli</taxon>
        <taxon>Bacillales</taxon>
        <taxon>Paenibacillaceae</taxon>
        <taxon>Paenibacillus</taxon>
    </lineage>
</organism>
<feature type="domain" description="LysM" evidence="2">
    <location>
        <begin position="72"/>
        <end position="120"/>
    </location>
</feature>
<evidence type="ECO:0000259" key="2">
    <source>
        <dbReference type="Pfam" id="PF01476"/>
    </source>
</evidence>
<keyword evidence="1" id="KW-0812">Transmembrane</keyword>
<feature type="transmembrane region" description="Helical" evidence="1">
    <location>
        <begin position="40"/>
        <end position="60"/>
    </location>
</feature>
<proteinExistence type="predicted"/>
<accession>A0A848M7W7</accession>
<dbReference type="SUPFAM" id="SSF54106">
    <property type="entry name" value="LysM domain"/>
    <property type="match status" value="1"/>
</dbReference>
<comment type="caution">
    <text evidence="3">The sequence shown here is derived from an EMBL/GenBank/DDBJ whole genome shotgun (WGS) entry which is preliminary data.</text>
</comment>
<gene>
    <name evidence="3" type="ORF">HII30_09345</name>
</gene>
<dbReference type="InterPro" id="IPR036779">
    <property type="entry name" value="LysM_dom_sf"/>
</dbReference>
<keyword evidence="1" id="KW-1133">Transmembrane helix</keyword>
<evidence type="ECO:0000256" key="1">
    <source>
        <dbReference type="SAM" id="Phobius"/>
    </source>
</evidence>
<name>A0A848M7W7_PAELE</name>
<evidence type="ECO:0000313" key="4">
    <source>
        <dbReference type="Proteomes" id="UP000565468"/>
    </source>
</evidence>
<dbReference type="Pfam" id="PF01476">
    <property type="entry name" value="LysM"/>
    <property type="match status" value="1"/>
</dbReference>
<sequence length="122" mass="13579">MLRYSSYQSIYDQSAKDLEITQSKFSQAIHHIKSYSVNKLLGVLFVFLLGFTSAFTVFAGSPEQPVGERNVIVQSGDSLWNIATNHKPAGMDTREYVKAIAKYNGIQGPDIQYGDVIALPLY</sequence>
<dbReference type="RefSeq" id="WP_169504748.1">
    <property type="nucleotide sequence ID" value="NZ_JABBPN010000006.1"/>
</dbReference>
<dbReference type="EMBL" id="JABBPN010000006">
    <property type="protein sequence ID" value="NMO95973.1"/>
    <property type="molecule type" value="Genomic_DNA"/>
</dbReference>
<keyword evidence="1" id="KW-0472">Membrane</keyword>
<dbReference type="InterPro" id="IPR018392">
    <property type="entry name" value="LysM"/>
</dbReference>
<dbReference type="CDD" id="cd00118">
    <property type="entry name" value="LysM"/>
    <property type="match status" value="1"/>
</dbReference>
<dbReference type="AlphaFoldDB" id="A0A848M7W7"/>
<dbReference type="Gene3D" id="3.10.350.10">
    <property type="entry name" value="LysM domain"/>
    <property type="match status" value="1"/>
</dbReference>
<protein>
    <submittedName>
        <fullName evidence="3">LysM peptidoglycan-binding domain-containing protein</fullName>
    </submittedName>
</protein>
<keyword evidence="4" id="KW-1185">Reference proteome</keyword>